<proteinExistence type="predicted"/>
<dbReference type="InterPro" id="IPR011460">
    <property type="entry name" value="Lcl_C"/>
</dbReference>
<reference evidence="2 3" key="1">
    <citation type="submission" date="2019-06" db="EMBL/GenBank/DDBJ databases">
        <title>Lysobacter alkalisoli sp. nov. isolated from saline-alkali soil.</title>
        <authorList>
            <person name="Sun J.-Q."/>
            <person name="Xu L."/>
        </authorList>
    </citation>
    <scope>NUCLEOTIDE SEQUENCE [LARGE SCALE GENOMIC DNA]</scope>
    <source>
        <strain evidence="2 3">SJ-36</strain>
    </source>
</reference>
<dbReference type="OrthoDB" id="9793251at2"/>
<dbReference type="Proteomes" id="UP000317199">
    <property type="component" value="Chromosome"/>
</dbReference>
<evidence type="ECO:0000313" key="3">
    <source>
        <dbReference type="Proteomes" id="UP000317199"/>
    </source>
</evidence>
<organism evidence="2 3">
    <name type="scientific">Marilutibacter alkalisoli</name>
    <dbReference type="NCBI Taxonomy" id="2591633"/>
    <lineage>
        <taxon>Bacteria</taxon>
        <taxon>Pseudomonadati</taxon>
        <taxon>Pseudomonadota</taxon>
        <taxon>Gammaproteobacteria</taxon>
        <taxon>Lysobacterales</taxon>
        <taxon>Lysobacteraceae</taxon>
        <taxon>Marilutibacter</taxon>
    </lineage>
</organism>
<accession>A0A514BTY3</accession>
<keyword evidence="3" id="KW-1185">Reference proteome</keyword>
<feature type="domain" description="Lcl C-terminal" evidence="1">
    <location>
        <begin position="21"/>
        <end position="133"/>
    </location>
</feature>
<name>A0A514BTY3_9GAMM</name>
<evidence type="ECO:0000259" key="1">
    <source>
        <dbReference type="Pfam" id="PF07603"/>
    </source>
</evidence>
<dbReference type="KEGG" id="lyj:FKV23_12820"/>
<protein>
    <submittedName>
        <fullName evidence="2">DUF1566 domain-containing protein</fullName>
    </submittedName>
</protein>
<dbReference type="EMBL" id="CP041242">
    <property type="protein sequence ID" value="QDH70868.1"/>
    <property type="molecule type" value="Genomic_DNA"/>
</dbReference>
<dbReference type="Pfam" id="PF07603">
    <property type="entry name" value="Lcl_C"/>
    <property type="match status" value="1"/>
</dbReference>
<evidence type="ECO:0000313" key="2">
    <source>
        <dbReference type="EMBL" id="QDH70868.1"/>
    </source>
</evidence>
<dbReference type="AlphaFoldDB" id="A0A514BTY3"/>
<gene>
    <name evidence="2" type="ORF">FKV23_12820</name>
</gene>
<sequence length="143" mass="16045">MDQQASRFTPGIWLPRHAPLTIIDRTTGLEWTARPVGGKRMTHQEAIDACAALDLDGQRNWHLPTLQELESLRDITRFDPCIDTDVFPDFPSSWFWTSDPAKWSEQEDGSFSAAWGVGFYNGLVDGYPRGSNGFALACRRAGQ</sequence>
<dbReference type="RefSeq" id="WP_141624200.1">
    <property type="nucleotide sequence ID" value="NZ_CP041242.1"/>
</dbReference>